<feature type="compositionally biased region" description="Low complexity" evidence="1">
    <location>
        <begin position="9"/>
        <end position="20"/>
    </location>
</feature>
<dbReference type="AlphaFoldDB" id="A0A8B6XCI3"/>
<evidence type="ECO:0000256" key="1">
    <source>
        <dbReference type="SAM" id="MobiDB-lite"/>
    </source>
</evidence>
<dbReference type="RefSeq" id="WP_156924410.1">
    <property type="nucleotide sequence ID" value="NZ_AXWS01000013.1"/>
</dbReference>
<feature type="compositionally biased region" description="Polar residues" evidence="1">
    <location>
        <begin position="28"/>
        <end position="38"/>
    </location>
</feature>
<dbReference type="Proteomes" id="UP000675920">
    <property type="component" value="Unplaced"/>
</dbReference>
<feature type="region of interest" description="Disordered" evidence="1">
    <location>
        <begin position="129"/>
        <end position="155"/>
    </location>
</feature>
<evidence type="ECO:0000313" key="3">
    <source>
        <dbReference type="RefSeq" id="WP_156924410.1"/>
    </source>
</evidence>
<keyword evidence="2" id="KW-1185">Reference proteome</keyword>
<proteinExistence type="predicted"/>
<sequence length="446" mass="49632">MKKRLVQPRSITTSASASRAQQHKPDFNATSTNNNGKGASNRLRHIQACIERSPRTLTQRRIIETLNGKRAAHDKVYGTNAISANDRQPETVALQSSAENAPTKLTASTLQCSFGADARKMLGLLRGIPRTHEDVGSGNTTPNSSTASAERDAAQINRSVPLKLMPYPRKVRTLTNEALPLLRGKPERKELIAKHLVQQALAKDLYIPSPKVTPYALQQWAISFGYPQEYAYRLAFNSPFTLNDVRERTVLNDESSEKNAGWRSEIEARSMTHIEFKHAISLKNTNDHQLYFRNSFLPGSWTMAVNMRNPVLADFFADEVAGMQAQLVEQHRATLIANAKNDQTSERDKDDNPEQEISEIIRENVVSVSGKNWVTNNRIRPGDLSPDDLSSFLKTENGKSSERIALGMEKKIVSARAVQGSMGLSIHLKLDNIAPTAKAANNRRQD</sequence>
<protein>
    <submittedName>
        <fullName evidence="3">Uncharacterized protein</fullName>
    </submittedName>
</protein>
<evidence type="ECO:0000313" key="2">
    <source>
        <dbReference type="Proteomes" id="UP000675920"/>
    </source>
</evidence>
<accession>A0A8B6XCI3</accession>
<name>A0A8B6XCI3_9BURK</name>
<reference evidence="3" key="1">
    <citation type="submission" date="2025-08" db="UniProtKB">
        <authorList>
            <consortium name="RefSeq"/>
        </authorList>
    </citation>
    <scope>IDENTIFICATION</scope>
</reference>
<feature type="compositionally biased region" description="Polar residues" evidence="1">
    <location>
        <begin position="137"/>
        <end position="148"/>
    </location>
</feature>
<organism evidence="2 3">
    <name type="scientific">Derxia gummosa DSM 723</name>
    <dbReference type="NCBI Taxonomy" id="1121388"/>
    <lineage>
        <taxon>Bacteria</taxon>
        <taxon>Pseudomonadati</taxon>
        <taxon>Pseudomonadota</taxon>
        <taxon>Betaproteobacteria</taxon>
        <taxon>Burkholderiales</taxon>
        <taxon>Alcaligenaceae</taxon>
        <taxon>Derxia</taxon>
    </lineage>
</organism>
<feature type="region of interest" description="Disordered" evidence="1">
    <location>
        <begin position="1"/>
        <end position="41"/>
    </location>
</feature>